<organism evidence="3 4">
    <name type="scientific">Prochlorococcus marinus (strain MIT 9312)</name>
    <dbReference type="NCBI Taxonomy" id="74546"/>
    <lineage>
        <taxon>Bacteria</taxon>
        <taxon>Bacillati</taxon>
        <taxon>Cyanobacteriota</taxon>
        <taxon>Cyanophyceae</taxon>
        <taxon>Synechococcales</taxon>
        <taxon>Prochlorococcaceae</taxon>
        <taxon>Prochlorococcus</taxon>
    </lineage>
</organism>
<keyword evidence="3" id="KW-0255">Endonuclease</keyword>
<dbReference type="Gene3D" id="3.40.50.300">
    <property type="entry name" value="P-loop containing nucleotide triphosphate hydrolases"/>
    <property type="match status" value="1"/>
</dbReference>
<accession>Q31CG1</accession>
<dbReference type="GO" id="GO:0016787">
    <property type="term" value="F:hydrolase activity"/>
    <property type="evidence" value="ECO:0007669"/>
    <property type="project" value="InterPro"/>
</dbReference>
<dbReference type="InterPro" id="IPR018310">
    <property type="entry name" value="Put_endonuclease_Z1-dom"/>
</dbReference>
<keyword evidence="3" id="KW-0378">Hydrolase</keyword>
<dbReference type="Pfam" id="PF04851">
    <property type="entry name" value="ResIII"/>
    <property type="match status" value="1"/>
</dbReference>
<dbReference type="GO" id="GO:0003677">
    <property type="term" value="F:DNA binding"/>
    <property type="evidence" value="ECO:0007669"/>
    <property type="project" value="InterPro"/>
</dbReference>
<dbReference type="STRING" id="74546.PMT9312_0373"/>
<feature type="domain" description="Putative endonuclease Z1" evidence="2">
    <location>
        <begin position="384"/>
        <end position="611"/>
    </location>
</feature>
<dbReference type="OrthoDB" id="436461at2"/>
<evidence type="ECO:0000313" key="3">
    <source>
        <dbReference type="EMBL" id="ABB49434.1"/>
    </source>
</evidence>
<dbReference type="KEGG" id="pmi:PMT9312_0373"/>
<dbReference type="Pfam" id="PF10593">
    <property type="entry name" value="Z1"/>
    <property type="match status" value="1"/>
</dbReference>
<dbReference type="GO" id="GO:0004519">
    <property type="term" value="F:endonuclease activity"/>
    <property type="evidence" value="ECO:0007669"/>
    <property type="project" value="UniProtKB-KW"/>
</dbReference>
<evidence type="ECO:0000259" key="2">
    <source>
        <dbReference type="Pfam" id="PF10593"/>
    </source>
</evidence>
<dbReference type="AlphaFoldDB" id="Q31CG1"/>
<evidence type="ECO:0000259" key="1">
    <source>
        <dbReference type="Pfam" id="PF04851"/>
    </source>
</evidence>
<dbReference type="eggNOG" id="COG1100">
    <property type="taxonomic scope" value="Bacteria"/>
</dbReference>
<dbReference type="EMBL" id="CP000111">
    <property type="protein sequence ID" value="ABB49434.1"/>
    <property type="molecule type" value="Genomic_DNA"/>
</dbReference>
<gene>
    <name evidence="3" type="ordered locus">PMT9312_0373</name>
</gene>
<name>Q31CG1_PROM9</name>
<dbReference type="InterPro" id="IPR027417">
    <property type="entry name" value="P-loop_NTPase"/>
</dbReference>
<dbReference type="Proteomes" id="UP000002715">
    <property type="component" value="Chromosome"/>
</dbReference>
<sequence>MIDQELIDFFKNQIESKSFRSGVSVEDSYEEIKSDHIKFYGNQEDKLKAIDLAFIELKRQRSGIRSLKFASTISKKNQQEWYLSPDENIDLNWFAFKKYLSVSKSWSDEEINSVDESSTKVVNQILSPASEKEKRFQGLVLGYVQSGKTSNMAATIAKAADRGYKLIIILAGLTDSLRKQTQIRMQKDLGQHLQDRWYFCTDEENDFTSYTELPTWDNERKTTILIIKKNVFILKRLLKKIKNQSEVKRKGMTTLIVDDECDQASLNTKAYREQVSQTNKYIRQILENLRKVTYLGYTATPYANILTPQKSVDGKLDLYPNDFIVSLDEPKNYFGARKLFGDEFDVDNDNELPFIRRVKADEIENLQPPSQKARFDFTPSLTQSLVDSCDYYLLCLCAKTLRGQGKDHCCMLIHTTIYSETHKDLKNLLLKEWLNPLIKNIENGDEFTLNRLKFLWEKESKVLDTNFRNKLSCPECIESFNEIKDLILKEAKSIELVIENSTVNSKDRLDFDTDKNIHAIVIGGNVLARGLTIEGLICSFFIRSSTQYDTLMQMGRWFGYRKGYEDLPRIWMTFDLEYNFRDLVNVENLIRSDISDMGKEGLTPQEMSIRVPLLANLNITARNKLNMNKLSVCVGSLYGTYKQTIAFPTDKNFHKSNFSCIENLINNSTKYTKDNFQKTDNSYVLKDVEYPPILKFFRSFKFNEETLQKIDQFIENEVDEDSSSLGKWNIGIIGSKTSNREIKIGKLDDVGTVNRSKQFIDTASLKNKISIKALMFASDLLVDVDRQEYNKWKQEKDDSIREWDLVRQFREEVLGKRPLLLIFPINRDSLPRNWKNIDLEKIDDAQKRVPLFYGLEKDDMEKHEIFGVGVVFPSVDKFNAEKFLKLDLINIDEFGEIIDDKELVSQDI</sequence>
<dbReference type="SUPFAM" id="SSF52540">
    <property type="entry name" value="P-loop containing nucleoside triphosphate hydrolases"/>
    <property type="match status" value="1"/>
</dbReference>
<keyword evidence="3" id="KW-0540">Nuclease</keyword>
<protein>
    <submittedName>
        <fullName evidence="3">Endonuclease</fullName>
    </submittedName>
</protein>
<dbReference type="InterPro" id="IPR006935">
    <property type="entry name" value="Helicase/UvrB_N"/>
</dbReference>
<dbReference type="HOGENOM" id="CLU_007800_1_0_3"/>
<evidence type="ECO:0000313" key="4">
    <source>
        <dbReference type="Proteomes" id="UP000002715"/>
    </source>
</evidence>
<dbReference type="REBASE" id="25536">
    <property type="entry name" value="PmaMORF378P"/>
</dbReference>
<dbReference type="RefSeq" id="WP_011375934.1">
    <property type="nucleotide sequence ID" value="NC_007577.1"/>
</dbReference>
<feature type="domain" description="Helicase/UvrB N-terminal" evidence="1">
    <location>
        <begin position="130"/>
        <end position="301"/>
    </location>
</feature>
<proteinExistence type="predicted"/>
<reference evidence="4" key="1">
    <citation type="submission" date="2005-07" db="EMBL/GenBank/DDBJ databases">
        <title>Complete sequence of Prochlorococcus marinus str. MIT 9312.</title>
        <authorList>
            <consortium name="US DOE Joint Genome Institute"/>
            <person name="Copeland A."/>
            <person name="Lucas S."/>
            <person name="Lapidus A."/>
            <person name="Barry K."/>
            <person name="Detter J.C."/>
            <person name="Glavina T."/>
            <person name="Hammon N."/>
            <person name="Israni S."/>
            <person name="Pitluck S."/>
            <person name="Thiel J."/>
            <person name="Schmutz J."/>
            <person name="Larimer F."/>
            <person name="Land M."/>
            <person name="Kyrpides N."/>
            <person name="Lykidis A."/>
            <person name="Richardson P."/>
        </authorList>
    </citation>
    <scope>NUCLEOTIDE SEQUENCE [LARGE SCALE GENOMIC DNA]</scope>
    <source>
        <strain evidence="4">MIT 9312</strain>
    </source>
</reference>
<dbReference type="GO" id="GO:0005524">
    <property type="term" value="F:ATP binding"/>
    <property type="evidence" value="ECO:0007669"/>
    <property type="project" value="InterPro"/>
</dbReference>